<dbReference type="OrthoDB" id="28127at2759"/>
<dbReference type="GO" id="GO:0006631">
    <property type="term" value="P:fatty acid metabolic process"/>
    <property type="evidence" value="ECO:0007669"/>
    <property type="project" value="TreeGrafter"/>
</dbReference>
<sequence length="246" mass="28811">MKSLLYKSAFNSKRSILQLCKPSTIIRTYLSSTINNFEYYEHIDSENLKYIDPINVPSTPNEKFNHKDFLIIPDFITKEEEEMLVAKSNFKLRRMRHYEDSHFDGVIQNYKEVTVSDWAPFQNEVNPILERAKSLIKDPINWLPTHILDLGGKGGIDPHVDNIQASGDYILGLCLLSDSVIVFKSEDYHFEVLAKARSLYMQRKTIRYNFTHAIPTLPQDHKFKDVLLDKNRRISWMLRDMKPLSK</sequence>
<dbReference type="STRING" id="796925.A0A137P4Y2"/>
<protein>
    <recommendedName>
        <fullName evidence="3">Alpha-ketoglutarate-dependent dioxygenase AlkB-like domain-containing protein</fullName>
    </recommendedName>
</protein>
<proteinExistence type="predicted"/>
<dbReference type="EMBL" id="KQ964516">
    <property type="protein sequence ID" value="KXN69984.1"/>
    <property type="molecule type" value="Genomic_DNA"/>
</dbReference>
<evidence type="ECO:0000313" key="1">
    <source>
        <dbReference type="EMBL" id="KXN69984.1"/>
    </source>
</evidence>
<reference evidence="1 2" key="1">
    <citation type="journal article" date="2015" name="Genome Biol. Evol.">
        <title>Phylogenomic analyses indicate that early fungi evolved digesting cell walls of algal ancestors of land plants.</title>
        <authorList>
            <person name="Chang Y."/>
            <person name="Wang S."/>
            <person name="Sekimoto S."/>
            <person name="Aerts A.L."/>
            <person name="Choi C."/>
            <person name="Clum A."/>
            <person name="LaButti K.M."/>
            <person name="Lindquist E.A."/>
            <person name="Yee Ngan C."/>
            <person name="Ohm R.A."/>
            <person name="Salamov A.A."/>
            <person name="Grigoriev I.V."/>
            <person name="Spatafora J.W."/>
            <person name="Berbee M.L."/>
        </authorList>
    </citation>
    <scope>NUCLEOTIDE SEQUENCE [LARGE SCALE GENOMIC DNA]</scope>
    <source>
        <strain evidence="1 2">NRRL 28638</strain>
    </source>
</reference>
<dbReference type="InterPro" id="IPR037151">
    <property type="entry name" value="AlkB-like_sf"/>
</dbReference>
<keyword evidence="2" id="KW-1185">Reference proteome</keyword>
<dbReference type="Proteomes" id="UP000070444">
    <property type="component" value="Unassembled WGS sequence"/>
</dbReference>
<dbReference type="SUPFAM" id="SSF51197">
    <property type="entry name" value="Clavaminate synthase-like"/>
    <property type="match status" value="1"/>
</dbReference>
<dbReference type="AlphaFoldDB" id="A0A137P4Y2"/>
<name>A0A137P4Y2_CONC2</name>
<dbReference type="GO" id="GO:0005759">
    <property type="term" value="C:mitochondrial matrix"/>
    <property type="evidence" value="ECO:0007669"/>
    <property type="project" value="TreeGrafter"/>
</dbReference>
<dbReference type="OMA" id="VEPHMKR"/>
<dbReference type="InterPro" id="IPR032870">
    <property type="entry name" value="ALKBH7-like"/>
</dbReference>
<organism evidence="1 2">
    <name type="scientific">Conidiobolus coronatus (strain ATCC 28846 / CBS 209.66 / NRRL 28638)</name>
    <name type="common">Delacroixia coronata</name>
    <dbReference type="NCBI Taxonomy" id="796925"/>
    <lineage>
        <taxon>Eukaryota</taxon>
        <taxon>Fungi</taxon>
        <taxon>Fungi incertae sedis</taxon>
        <taxon>Zoopagomycota</taxon>
        <taxon>Entomophthoromycotina</taxon>
        <taxon>Entomophthoromycetes</taxon>
        <taxon>Entomophthorales</taxon>
        <taxon>Ancylistaceae</taxon>
        <taxon>Conidiobolus</taxon>
    </lineage>
</organism>
<evidence type="ECO:0000313" key="2">
    <source>
        <dbReference type="Proteomes" id="UP000070444"/>
    </source>
</evidence>
<dbReference type="PANTHER" id="PTHR21052:SF0">
    <property type="entry name" value="ALPHA-KETOGLUTARATE-DEPENDENT DIOXYGENASE ALKB HOMOLOG 7, MITOCHONDRIAL"/>
    <property type="match status" value="1"/>
</dbReference>
<evidence type="ECO:0008006" key="3">
    <source>
        <dbReference type="Google" id="ProtNLM"/>
    </source>
</evidence>
<gene>
    <name evidence="1" type="ORF">CONCODRAFT_17958</name>
</gene>
<accession>A0A137P4Y2</accession>
<dbReference type="GO" id="GO:0006974">
    <property type="term" value="P:DNA damage response"/>
    <property type="evidence" value="ECO:0007669"/>
    <property type="project" value="InterPro"/>
</dbReference>
<dbReference type="Gene3D" id="2.60.120.590">
    <property type="entry name" value="Alpha-ketoglutarate-dependent dioxygenase AlkB-like"/>
    <property type="match status" value="1"/>
</dbReference>
<dbReference type="PANTHER" id="PTHR21052">
    <property type="entry name" value="SPERMATOGENESIS ASSOCIATED 11-RELATED"/>
    <property type="match status" value="1"/>
</dbReference>